<comment type="cofactor">
    <cofactor evidence="3">
        <name>FMN</name>
        <dbReference type="ChEBI" id="CHEBI:58210"/>
    </cofactor>
    <text evidence="3">Binds 1 FMN per subunit.</text>
</comment>
<feature type="domain" description="DNA/pantothenate metabolism flavoprotein C-terminal" evidence="6">
    <location>
        <begin position="187"/>
        <end position="400"/>
    </location>
</feature>
<dbReference type="HAMAP" id="MF_02225">
    <property type="entry name" value="CoaBC"/>
    <property type="match status" value="1"/>
</dbReference>
<comment type="caution">
    <text evidence="3">Lacks conserved residue(s) required for the propagation of feature annotation.</text>
</comment>
<dbReference type="Gene3D" id="3.40.50.1950">
    <property type="entry name" value="Flavin prenyltransferase-like"/>
    <property type="match status" value="1"/>
</dbReference>
<dbReference type="EC" id="6.3.2.5" evidence="3"/>
<comment type="pathway">
    <text evidence="3 4">Cofactor biosynthesis; coenzyme A biosynthesis; CoA from (R)-pantothenate: step 3/5.</text>
</comment>
<dbReference type="SUPFAM" id="SSF52507">
    <property type="entry name" value="Homo-oligomeric flavin-containing Cys decarboxylases, HFCD"/>
    <property type="match status" value="1"/>
</dbReference>
<dbReference type="STRING" id="883161.HMPREF9306_01144"/>
<comment type="similarity">
    <text evidence="3 4">In the N-terminal section; belongs to the HFCD (homo-oligomeric flavin containing Cys decarboxylase) superfamily.</text>
</comment>
<dbReference type="EC" id="4.1.1.36" evidence="3"/>
<keyword evidence="2 3" id="KW-0456">Lyase</keyword>
<dbReference type="UniPathway" id="UPA00241">
    <property type="reaction ID" value="UER00353"/>
</dbReference>
<comment type="function">
    <text evidence="3">Catalyzes two sequential steps in the biosynthesis of coenzyme A. In the first step cysteine is conjugated to 4'-phosphopantothenate to form 4-phosphopantothenoylcysteine. In the second step the latter compound is decarboxylated to form 4'-phosphopantotheine.</text>
</comment>
<feature type="region of interest" description="Phosphopantothenoylcysteine decarboxylase" evidence="3">
    <location>
        <begin position="1"/>
        <end position="191"/>
    </location>
</feature>
<keyword evidence="3" id="KW-0479">Metal-binding</keyword>
<comment type="catalytic activity">
    <reaction evidence="3 4">
        <text>N-[(R)-4-phosphopantothenoyl]-L-cysteine + H(+) = (R)-4'-phosphopantetheine + CO2</text>
        <dbReference type="Rhea" id="RHEA:16793"/>
        <dbReference type="ChEBI" id="CHEBI:15378"/>
        <dbReference type="ChEBI" id="CHEBI:16526"/>
        <dbReference type="ChEBI" id="CHEBI:59458"/>
        <dbReference type="ChEBI" id="CHEBI:61723"/>
        <dbReference type="EC" id="4.1.1.36"/>
    </reaction>
</comment>
<name>S2WJM0_9ACTN</name>
<dbReference type="GO" id="GO:0071513">
    <property type="term" value="C:phosphopantothenoylcysteine decarboxylase complex"/>
    <property type="evidence" value="ECO:0007669"/>
    <property type="project" value="TreeGrafter"/>
</dbReference>
<dbReference type="GO" id="GO:0015941">
    <property type="term" value="P:pantothenate catabolic process"/>
    <property type="evidence" value="ECO:0007669"/>
    <property type="project" value="InterPro"/>
</dbReference>
<dbReference type="GO" id="GO:0004633">
    <property type="term" value="F:phosphopantothenoylcysteine decarboxylase activity"/>
    <property type="evidence" value="ECO:0007669"/>
    <property type="project" value="UniProtKB-UniRule"/>
</dbReference>
<comment type="cofactor">
    <cofactor evidence="3">
        <name>Mg(2+)</name>
        <dbReference type="ChEBI" id="CHEBI:18420"/>
    </cofactor>
</comment>
<feature type="binding site" evidence="3">
    <location>
        <position position="348"/>
    </location>
    <ligand>
        <name>CTP</name>
        <dbReference type="ChEBI" id="CHEBI:37563"/>
    </ligand>
</feature>
<keyword evidence="1 3" id="KW-0210">Decarboxylase</keyword>
<comment type="caution">
    <text evidence="7">The sequence shown here is derived from an EMBL/GenBank/DDBJ whole genome shotgun (WGS) entry which is preliminary data.</text>
</comment>
<dbReference type="PATRIC" id="fig|883161.3.peg.1136"/>
<dbReference type="OrthoDB" id="9802554at2"/>
<evidence type="ECO:0000313" key="7">
    <source>
        <dbReference type="EMBL" id="EPD32837.1"/>
    </source>
</evidence>
<dbReference type="InterPro" id="IPR035929">
    <property type="entry name" value="CoaB-like_sf"/>
</dbReference>
<dbReference type="AlphaFoldDB" id="S2WJM0"/>
<dbReference type="Proteomes" id="UP000014417">
    <property type="component" value="Unassembled WGS sequence"/>
</dbReference>
<dbReference type="GO" id="GO:0004632">
    <property type="term" value="F:phosphopantothenate--cysteine ligase activity"/>
    <property type="evidence" value="ECO:0007669"/>
    <property type="project" value="UniProtKB-UniRule"/>
</dbReference>
<dbReference type="NCBIfam" id="TIGR00521">
    <property type="entry name" value="coaBC_dfp"/>
    <property type="match status" value="1"/>
</dbReference>
<protein>
    <recommendedName>
        <fullName evidence="3">Coenzyme A biosynthesis bifunctional protein CoaBC</fullName>
    </recommendedName>
    <alternativeName>
        <fullName evidence="3">DNA/pantothenate metabolism flavoprotein</fullName>
    </alternativeName>
    <alternativeName>
        <fullName evidence="3">Phosphopantothenoylcysteine synthetase/decarboxylase</fullName>
        <shortName evidence="3">PPCS-PPCDC</shortName>
    </alternativeName>
    <domain>
        <recommendedName>
            <fullName evidence="3">Phosphopantothenoylcysteine decarboxylase</fullName>
            <shortName evidence="3">PPC decarboxylase</shortName>
            <shortName evidence="3">PPC-DC</shortName>
            <ecNumber evidence="3">4.1.1.36</ecNumber>
        </recommendedName>
        <alternativeName>
            <fullName evidence="3">CoaC</fullName>
        </alternativeName>
    </domain>
    <domain>
        <recommendedName>
            <fullName evidence="3">Phosphopantothenate--cysteine ligase</fullName>
            <ecNumber evidence="3">6.3.2.5</ecNumber>
        </recommendedName>
        <alternativeName>
            <fullName evidence="3">CoaB</fullName>
        </alternativeName>
        <alternativeName>
            <fullName evidence="3">Phosphopantothenoylcysteine synthetase</fullName>
            <shortName evidence="3">PPC synthetase</shortName>
            <shortName evidence="3">PPC-S</shortName>
        </alternativeName>
    </domain>
</protein>
<dbReference type="PANTHER" id="PTHR14359:SF6">
    <property type="entry name" value="PHOSPHOPANTOTHENOYLCYSTEINE DECARBOXYLASE"/>
    <property type="match status" value="1"/>
</dbReference>
<dbReference type="HOGENOM" id="CLU_033319_0_3_11"/>
<evidence type="ECO:0000313" key="8">
    <source>
        <dbReference type="Proteomes" id="UP000014417"/>
    </source>
</evidence>
<dbReference type="InterPro" id="IPR003382">
    <property type="entry name" value="Flavoprotein"/>
</dbReference>
<dbReference type="GO" id="GO:0015937">
    <property type="term" value="P:coenzyme A biosynthetic process"/>
    <property type="evidence" value="ECO:0007669"/>
    <property type="project" value="UniProtKB-UniRule"/>
</dbReference>
<gene>
    <name evidence="3" type="primary">coaBC</name>
    <name evidence="7" type="ORF">HMPREF9306_01144</name>
</gene>
<evidence type="ECO:0000256" key="1">
    <source>
        <dbReference type="ARBA" id="ARBA00022793"/>
    </source>
</evidence>
<comment type="similarity">
    <text evidence="3 4">In the C-terminal section; belongs to the PPC synthetase family.</text>
</comment>
<feature type="binding site" evidence="3">
    <location>
        <position position="290"/>
    </location>
    <ligand>
        <name>CTP</name>
        <dbReference type="ChEBI" id="CHEBI:37563"/>
    </ligand>
</feature>
<feature type="binding site" evidence="3">
    <location>
        <position position="344"/>
    </location>
    <ligand>
        <name>CTP</name>
        <dbReference type="ChEBI" id="CHEBI:37563"/>
    </ligand>
</feature>
<comment type="function">
    <text evidence="4">Catalyzes two steps in the biosynthesis of coenzyme A. In the first step cysteine is conjugated to 4'-phosphopantothenate to form 4-phosphopantothenoylcysteine, in the latter compound is decarboxylated to form 4'-phosphopantotheine.</text>
</comment>
<keyword evidence="3 4" id="KW-0285">Flavoprotein</keyword>
<reference evidence="7 8" key="1">
    <citation type="submission" date="2013-04" db="EMBL/GenBank/DDBJ databases">
        <title>The Genome Sequence of Propionimicrobium lymphophilum ACS-093-V-SCH5.</title>
        <authorList>
            <consortium name="The Broad Institute Genomics Platform"/>
            <person name="Earl A."/>
            <person name="Ward D."/>
            <person name="Feldgarden M."/>
            <person name="Gevers D."/>
            <person name="Saerens B."/>
            <person name="Vaneechoutte M."/>
            <person name="Walker B."/>
            <person name="Young S."/>
            <person name="Zeng Q."/>
            <person name="Gargeya S."/>
            <person name="Fitzgerald M."/>
            <person name="Haas B."/>
            <person name="Abouelleil A."/>
            <person name="Allen A.W."/>
            <person name="Alvarado L."/>
            <person name="Arachchi H.M."/>
            <person name="Berlin A.M."/>
            <person name="Chapman S.B."/>
            <person name="Gainer-Dewar J."/>
            <person name="Goldberg J."/>
            <person name="Griggs A."/>
            <person name="Gujja S."/>
            <person name="Hansen M."/>
            <person name="Howarth C."/>
            <person name="Imamovic A."/>
            <person name="Ireland A."/>
            <person name="Larimer J."/>
            <person name="McCowan C."/>
            <person name="Murphy C."/>
            <person name="Pearson M."/>
            <person name="Poon T.W."/>
            <person name="Priest M."/>
            <person name="Roberts A."/>
            <person name="Saif S."/>
            <person name="Shea T."/>
            <person name="Sisk P."/>
            <person name="Sykes S."/>
            <person name="Wortman J."/>
            <person name="Nusbaum C."/>
            <person name="Birren B."/>
        </authorList>
    </citation>
    <scope>NUCLEOTIDE SEQUENCE [LARGE SCALE GENOMIC DNA]</scope>
    <source>
        <strain evidence="7 8">ACS-093-V-SCH5</strain>
    </source>
</reference>
<dbReference type="GO" id="GO:0010181">
    <property type="term" value="F:FMN binding"/>
    <property type="evidence" value="ECO:0007669"/>
    <property type="project" value="UniProtKB-UniRule"/>
</dbReference>
<dbReference type="PANTHER" id="PTHR14359">
    <property type="entry name" value="HOMO-OLIGOMERIC FLAVIN CONTAINING CYS DECARBOXYLASE FAMILY"/>
    <property type="match status" value="1"/>
</dbReference>
<sequence length="405" mass="42741">MRVVLGVTGCIAAYKSTEIVRRLRERGADVTVVATEAALKFVGETTWEALSGNAVYSGVFKDVPGVAHVRLGTSADLVIVAPATADFLSRAASGRADDMLTSILLTTQAPVLLCPAMHTQMWEHPATVENVKTLRSRGVVVKEPASGRLTGRDSGAGRFPDPNEIVEAAAFFLEHPDAARSAAEQDLVGKRILVSAGGTQEPIDPVRYIGNRSSGKMGYAIAKAARLRGAETTLVSANTSLPDPAATTVENVVTTGDMNAKMQSLMPSNDIAIMAAAPADFSVVEASSKKIKKDGDQGISLSLQQTEDILAGLVEAKEPEQLVVGFAAETASNHDELLELGKAKLQRKGADLLVLNNVSDGNVFGKDSNEVIIINSEGVLAESQGEKMSVAWAIIEAIKKHTENN</sequence>
<evidence type="ECO:0000259" key="6">
    <source>
        <dbReference type="Pfam" id="PF04127"/>
    </source>
</evidence>
<keyword evidence="3" id="KW-0460">Magnesium</keyword>
<dbReference type="InterPro" id="IPR007085">
    <property type="entry name" value="DNA/pantothenate-metab_flavo_C"/>
</dbReference>
<dbReference type="GO" id="GO:0046872">
    <property type="term" value="F:metal ion binding"/>
    <property type="evidence" value="ECO:0007669"/>
    <property type="project" value="UniProtKB-KW"/>
</dbReference>
<comment type="pathway">
    <text evidence="3 4">Cofactor biosynthesis; coenzyme A biosynthesis; CoA from (R)-pantothenate: step 2/5.</text>
</comment>
<keyword evidence="3 4" id="KW-0288">FMN</keyword>
<evidence type="ECO:0000259" key="5">
    <source>
        <dbReference type="Pfam" id="PF02441"/>
    </source>
</evidence>
<accession>S2WJM0</accession>
<feature type="region of interest" description="Phosphopantothenate--cysteine ligase" evidence="3">
    <location>
        <begin position="192"/>
        <end position="405"/>
    </location>
</feature>
<dbReference type="EMBL" id="AGZR01000006">
    <property type="protein sequence ID" value="EPD32837.1"/>
    <property type="molecule type" value="Genomic_DNA"/>
</dbReference>
<keyword evidence="3 4" id="KW-0436">Ligase</keyword>
<dbReference type="Gene3D" id="3.40.50.10300">
    <property type="entry name" value="CoaB-like"/>
    <property type="match status" value="1"/>
</dbReference>
<dbReference type="SUPFAM" id="SSF102645">
    <property type="entry name" value="CoaB-like"/>
    <property type="match status" value="1"/>
</dbReference>
<organism evidence="7 8">
    <name type="scientific">Propionimicrobium lymphophilum ACS-093-V-SCH5</name>
    <dbReference type="NCBI Taxonomy" id="883161"/>
    <lineage>
        <taxon>Bacteria</taxon>
        <taxon>Bacillati</taxon>
        <taxon>Actinomycetota</taxon>
        <taxon>Actinomycetes</taxon>
        <taxon>Propionibacteriales</taxon>
        <taxon>Propionibacteriaceae</taxon>
        <taxon>Propionimicrobium</taxon>
    </lineage>
</organism>
<comment type="catalytic activity">
    <reaction evidence="3 4">
        <text>(R)-4'-phosphopantothenate + L-cysteine + CTP = N-[(R)-4-phosphopantothenoyl]-L-cysteine + CMP + diphosphate + H(+)</text>
        <dbReference type="Rhea" id="RHEA:19397"/>
        <dbReference type="ChEBI" id="CHEBI:10986"/>
        <dbReference type="ChEBI" id="CHEBI:15378"/>
        <dbReference type="ChEBI" id="CHEBI:33019"/>
        <dbReference type="ChEBI" id="CHEBI:35235"/>
        <dbReference type="ChEBI" id="CHEBI:37563"/>
        <dbReference type="ChEBI" id="CHEBI:59458"/>
        <dbReference type="ChEBI" id="CHEBI:60377"/>
        <dbReference type="EC" id="6.3.2.5"/>
    </reaction>
</comment>
<feature type="binding site" evidence="3">
    <location>
        <position position="326"/>
    </location>
    <ligand>
        <name>CTP</name>
        <dbReference type="ChEBI" id="CHEBI:37563"/>
    </ligand>
</feature>
<dbReference type="Pfam" id="PF02441">
    <property type="entry name" value="Flavoprotein"/>
    <property type="match status" value="1"/>
</dbReference>
<proteinExistence type="inferred from homology"/>
<dbReference type="InterPro" id="IPR036551">
    <property type="entry name" value="Flavin_trans-like"/>
</dbReference>
<feature type="binding site" evidence="3">
    <location>
        <position position="280"/>
    </location>
    <ligand>
        <name>CTP</name>
        <dbReference type="ChEBI" id="CHEBI:37563"/>
    </ligand>
</feature>
<evidence type="ECO:0000256" key="4">
    <source>
        <dbReference type="RuleBase" id="RU364078"/>
    </source>
</evidence>
<dbReference type="InterPro" id="IPR005252">
    <property type="entry name" value="CoaBC"/>
</dbReference>
<dbReference type="Pfam" id="PF04127">
    <property type="entry name" value="DFP"/>
    <property type="match status" value="1"/>
</dbReference>
<keyword evidence="3" id="KW-0511">Multifunctional enzyme</keyword>
<evidence type="ECO:0000256" key="3">
    <source>
        <dbReference type="HAMAP-Rule" id="MF_02225"/>
    </source>
</evidence>
<keyword evidence="8" id="KW-1185">Reference proteome</keyword>
<feature type="domain" description="Flavoprotein" evidence="5">
    <location>
        <begin position="1"/>
        <end position="168"/>
    </location>
</feature>
<dbReference type="RefSeq" id="WP_016455977.1">
    <property type="nucleotide sequence ID" value="NZ_KE150269.1"/>
</dbReference>
<evidence type="ECO:0000256" key="2">
    <source>
        <dbReference type="ARBA" id="ARBA00023239"/>
    </source>
</evidence>